<feature type="transmembrane region" description="Helical" evidence="1">
    <location>
        <begin position="91"/>
        <end position="111"/>
    </location>
</feature>
<feature type="transmembrane region" description="Helical" evidence="1">
    <location>
        <begin position="505"/>
        <end position="526"/>
    </location>
</feature>
<feature type="transmembrane region" description="Helical" evidence="1">
    <location>
        <begin position="193"/>
        <end position="215"/>
    </location>
</feature>
<protein>
    <submittedName>
        <fullName evidence="2">Uncharacterized protein</fullName>
    </submittedName>
</protein>
<sequence>MVQFSQTTIRLRALLRAIGHRWSKLQISHRGGTYSVERMLALSEYTQKTSMTRALLVCIFTPVPMIAVIILQELIPLQDPRDGWSANVGFWIRLAILAGVICGTIVIHAMHMIDGISLSVFQVIALGIFVGVTFPPVGMAVAALWVFPVPFIGLLLDGLFTVEIVAAFRLMVGREGFNRILAQRYECFKFVQYITTLVVLSVIYPAYQVLFSIAAGSRHEVLVFLMLPVLKLTMKNLLSLTIPHLEDMLPLEVVFVVDFFNAFYIVTCVQSASSTEAVVTILAIDISQSILELYRLHRRTRSIARKVKQAIGSVDLNHLVLLNAVQNVCEATTCRLKSNTSGQTRKSVVTQILDKCISRNRASVQPLSSILTSARPSSPVDTTQEQSEQLPAKNQPNFLSEVLEVIFTSECLVLTEYLEAVIPILYGLYVKVLVNLPSAQYHIELVGTTVDNVDSKLQSVFVYAILEFASLAVLVLVMRKNCGVRALYQLAFVFETQTILVQSKLVTWALITLCFRVVHFGVDFTFKFSWTH</sequence>
<evidence type="ECO:0000313" key="2">
    <source>
        <dbReference type="EMBL" id="KAE9030689.1"/>
    </source>
</evidence>
<evidence type="ECO:0000256" key="1">
    <source>
        <dbReference type="SAM" id="Phobius"/>
    </source>
</evidence>
<dbReference type="AlphaFoldDB" id="A0A6A3ME74"/>
<evidence type="ECO:0000313" key="3">
    <source>
        <dbReference type="Proteomes" id="UP000429607"/>
    </source>
</evidence>
<organism evidence="2 3">
    <name type="scientific">Phytophthora rubi</name>
    <dbReference type="NCBI Taxonomy" id="129364"/>
    <lineage>
        <taxon>Eukaryota</taxon>
        <taxon>Sar</taxon>
        <taxon>Stramenopiles</taxon>
        <taxon>Oomycota</taxon>
        <taxon>Peronosporomycetes</taxon>
        <taxon>Peronosporales</taxon>
        <taxon>Peronosporaceae</taxon>
        <taxon>Phytophthora</taxon>
    </lineage>
</organism>
<name>A0A6A3ME74_9STRA</name>
<feature type="transmembrane region" description="Helical" evidence="1">
    <location>
        <begin position="151"/>
        <end position="172"/>
    </location>
</feature>
<keyword evidence="1" id="KW-0472">Membrane</keyword>
<feature type="transmembrane region" description="Helical" evidence="1">
    <location>
        <begin position="54"/>
        <end position="71"/>
    </location>
</feature>
<keyword evidence="1" id="KW-1133">Transmembrane helix</keyword>
<feature type="transmembrane region" description="Helical" evidence="1">
    <location>
        <begin position="123"/>
        <end position="145"/>
    </location>
</feature>
<keyword evidence="1" id="KW-0812">Transmembrane</keyword>
<reference evidence="2 3" key="1">
    <citation type="submission" date="2018-09" db="EMBL/GenBank/DDBJ databases">
        <title>Genomic investigation of the strawberry pathogen Phytophthora fragariae indicates pathogenicity is determined by transcriptional variation in three key races.</title>
        <authorList>
            <person name="Adams T.M."/>
            <person name="Armitage A.D."/>
            <person name="Sobczyk M.K."/>
            <person name="Bates H.J."/>
            <person name="Dunwell J.M."/>
            <person name="Nellist C.F."/>
            <person name="Harrison R.J."/>
        </authorList>
    </citation>
    <scope>NUCLEOTIDE SEQUENCE [LARGE SCALE GENOMIC DNA]</scope>
    <source>
        <strain evidence="2 3">SCRP249</strain>
    </source>
</reference>
<feature type="transmembrane region" description="Helical" evidence="1">
    <location>
        <begin position="460"/>
        <end position="478"/>
    </location>
</feature>
<comment type="caution">
    <text evidence="2">The sequence shown here is derived from an EMBL/GenBank/DDBJ whole genome shotgun (WGS) entry which is preliminary data.</text>
</comment>
<dbReference type="Proteomes" id="UP000429607">
    <property type="component" value="Unassembled WGS sequence"/>
</dbReference>
<gene>
    <name evidence="2" type="ORF">PR001_g11179</name>
</gene>
<dbReference type="EMBL" id="QXFV01000681">
    <property type="protein sequence ID" value="KAE9030689.1"/>
    <property type="molecule type" value="Genomic_DNA"/>
</dbReference>
<accession>A0A6A3ME74</accession>
<proteinExistence type="predicted"/>